<organism evidence="1 2">
    <name type="scientific">Tulasnella calospora MUT 4182</name>
    <dbReference type="NCBI Taxonomy" id="1051891"/>
    <lineage>
        <taxon>Eukaryota</taxon>
        <taxon>Fungi</taxon>
        <taxon>Dikarya</taxon>
        <taxon>Basidiomycota</taxon>
        <taxon>Agaricomycotina</taxon>
        <taxon>Agaricomycetes</taxon>
        <taxon>Cantharellales</taxon>
        <taxon>Tulasnellaceae</taxon>
        <taxon>Tulasnella</taxon>
    </lineage>
</organism>
<name>A0A0C3QI27_9AGAM</name>
<keyword evidence="2" id="KW-1185">Reference proteome</keyword>
<evidence type="ECO:0000313" key="1">
    <source>
        <dbReference type="EMBL" id="KIO26356.1"/>
    </source>
</evidence>
<evidence type="ECO:0000313" key="2">
    <source>
        <dbReference type="Proteomes" id="UP000054248"/>
    </source>
</evidence>
<dbReference type="Proteomes" id="UP000054248">
    <property type="component" value="Unassembled WGS sequence"/>
</dbReference>
<dbReference type="AlphaFoldDB" id="A0A0C3QI27"/>
<dbReference type="HOGENOM" id="CLU_2335191_0_0_1"/>
<gene>
    <name evidence="1" type="ORF">M407DRAFT_201430</name>
</gene>
<protein>
    <submittedName>
        <fullName evidence="1">Uncharacterized protein</fullName>
    </submittedName>
</protein>
<accession>A0A0C3QI27</accession>
<proteinExistence type="predicted"/>
<reference evidence="2" key="2">
    <citation type="submission" date="2015-01" db="EMBL/GenBank/DDBJ databases">
        <title>Evolutionary Origins and Diversification of the Mycorrhizal Mutualists.</title>
        <authorList>
            <consortium name="DOE Joint Genome Institute"/>
            <consortium name="Mycorrhizal Genomics Consortium"/>
            <person name="Kohler A."/>
            <person name="Kuo A."/>
            <person name="Nagy L.G."/>
            <person name="Floudas D."/>
            <person name="Copeland A."/>
            <person name="Barry K.W."/>
            <person name="Cichocki N."/>
            <person name="Veneault-Fourrey C."/>
            <person name="LaButti K."/>
            <person name="Lindquist E.A."/>
            <person name="Lipzen A."/>
            <person name="Lundell T."/>
            <person name="Morin E."/>
            <person name="Murat C."/>
            <person name="Riley R."/>
            <person name="Ohm R."/>
            <person name="Sun H."/>
            <person name="Tunlid A."/>
            <person name="Henrissat B."/>
            <person name="Grigoriev I.V."/>
            <person name="Hibbett D.S."/>
            <person name="Martin F."/>
        </authorList>
    </citation>
    <scope>NUCLEOTIDE SEQUENCE [LARGE SCALE GENOMIC DNA]</scope>
    <source>
        <strain evidence="2">MUT 4182</strain>
    </source>
</reference>
<reference evidence="1 2" key="1">
    <citation type="submission" date="2014-04" db="EMBL/GenBank/DDBJ databases">
        <authorList>
            <consortium name="DOE Joint Genome Institute"/>
            <person name="Kuo A."/>
            <person name="Girlanda M."/>
            <person name="Perotto S."/>
            <person name="Kohler A."/>
            <person name="Nagy L.G."/>
            <person name="Floudas D."/>
            <person name="Copeland A."/>
            <person name="Barry K.W."/>
            <person name="Cichocki N."/>
            <person name="Veneault-Fourrey C."/>
            <person name="LaButti K."/>
            <person name="Lindquist E.A."/>
            <person name="Lipzen A."/>
            <person name="Lundell T."/>
            <person name="Morin E."/>
            <person name="Murat C."/>
            <person name="Sun H."/>
            <person name="Tunlid A."/>
            <person name="Henrissat B."/>
            <person name="Grigoriev I.V."/>
            <person name="Hibbett D.S."/>
            <person name="Martin F."/>
            <person name="Nordberg H.P."/>
            <person name="Cantor M.N."/>
            <person name="Hua S.X."/>
        </authorList>
    </citation>
    <scope>NUCLEOTIDE SEQUENCE [LARGE SCALE GENOMIC DNA]</scope>
    <source>
        <strain evidence="1 2">MUT 4182</strain>
    </source>
</reference>
<sequence length="98" mass="10639">MGIFVSVFARHPATASDRENRRFFAGKNPCGNGDTTYIVVVVALCSRRRGGENWGAFSPPSSDGVFVSGFRRHSEFARSKTPCQCIGRSPSDNKAPIS</sequence>
<dbReference type="EMBL" id="KN823025">
    <property type="protein sequence ID" value="KIO26356.1"/>
    <property type="molecule type" value="Genomic_DNA"/>
</dbReference>